<dbReference type="InterPro" id="IPR001958">
    <property type="entry name" value="Tet-R_TetA/multi-R_MdtG-like"/>
</dbReference>
<dbReference type="Gene3D" id="1.20.1250.20">
    <property type="entry name" value="MFS general substrate transporter like domains"/>
    <property type="match status" value="1"/>
</dbReference>
<evidence type="ECO:0000256" key="3">
    <source>
        <dbReference type="ARBA" id="ARBA00007520"/>
    </source>
</evidence>
<dbReference type="PROSITE" id="PS00216">
    <property type="entry name" value="SUGAR_TRANSPORT_1"/>
    <property type="match status" value="1"/>
</dbReference>
<keyword evidence="5 8" id="KW-0812">Transmembrane</keyword>
<dbReference type="InterPro" id="IPR005829">
    <property type="entry name" value="Sugar_transporter_CS"/>
</dbReference>
<dbReference type="PROSITE" id="PS50850">
    <property type="entry name" value="MFS"/>
    <property type="match status" value="1"/>
</dbReference>
<keyword evidence="7 8" id="KW-0472">Membrane</keyword>
<feature type="transmembrane region" description="Helical" evidence="8">
    <location>
        <begin position="344"/>
        <end position="363"/>
    </location>
</feature>
<dbReference type="SUPFAM" id="SSF103473">
    <property type="entry name" value="MFS general substrate transporter"/>
    <property type="match status" value="1"/>
</dbReference>
<comment type="function">
    <text evidence="1">Resistance to tetracycline by an active tetracycline efflux. This is an energy-dependent process that decreases the accumulation of the antibiotic in whole cells. This protein functions as a metal-tetracycline/H(+) antiporter.</text>
</comment>
<feature type="transmembrane region" description="Helical" evidence="8">
    <location>
        <begin position="217"/>
        <end position="236"/>
    </location>
</feature>
<evidence type="ECO:0000256" key="1">
    <source>
        <dbReference type="ARBA" id="ARBA00003279"/>
    </source>
</evidence>
<comment type="caution">
    <text evidence="10">The sequence shown here is derived from an EMBL/GenBank/DDBJ whole genome shotgun (WGS) entry which is preliminary data.</text>
</comment>
<dbReference type="EMBL" id="JAWDJT010000001">
    <property type="protein sequence ID" value="MDU0368918.1"/>
    <property type="molecule type" value="Genomic_DNA"/>
</dbReference>
<sequence>MAASSPPRKAALGFIFFTLLLDVTGIGIIIPVIPTLIRHLTGGTVSDAARVGGWLVFAFAVMQFLFSPVMGNLSDRYGRRPVLLLSLLGFTLDYVLLAFAPTIGWLFVGRLIAGVMGASFTTASAYIADISTPETRAQNFGMIGAAFGLGFIIGPLLGSQLVGFGPKVPFLTAAGLTLLNLLYGFFVLPESLPQERRRAFEWKRANPIGSLKLLQRYPVITGLVSSLLCIYIAAHATQSNWTYYVLEKFHWSNDEVGYSLAAIGLLVAIVQGVLIRRINPALGAKRSVFLGMALYALGFLLFAFATKGWMMYVFLVPYCLAGISGPALQGIISGQVPANQQGELQGALTSLMSLTSIVGPPLMTNLFSYFTGPKAPVYFPGAPFLLGTVLILVSLLLAVRSLASYVEPAKTAVPAEAEAPMLGH</sequence>
<evidence type="ECO:0000256" key="2">
    <source>
        <dbReference type="ARBA" id="ARBA00004141"/>
    </source>
</evidence>
<comment type="subcellular location">
    <subcellularLocation>
        <location evidence="2">Membrane</location>
        <topology evidence="2">Multi-pass membrane protein</topology>
    </subcellularLocation>
</comment>
<dbReference type="PANTHER" id="PTHR23504">
    <property type="entry name" value="MAJOR FACILITATOR SUPERFAMILY DOMAIN-CONTAINING PROTEIN 10"/>
    <property type="match status" value="1"/>
</dbReference>
<proteinExistence type="inferred from homology"/>
<dbReference type="PANTHER" id="PTHR23504:SF15">
    <property type="entry name" value="MAJOR FACILITATOR SUPERFAMILY (MFS) PROFILE DOMAIN-CONTAINING PROTEIN"/>
    <property type="match status" value="1"/>
</dbReference>
<feature type="transmembrane region" description="Helical" evidence="8">
    <location>
        <begin position="287"/>
        <end position="305"/>
    </location>
</feature>
<feature type="transmembrane region" description="Helical" evidence="8">
    <location>
        <begin position="12"/>
        <end position="33"/>
    </location>
</feature>
<dbReference type="InterPro" id="IPR036259">
    <property type="entry name" value="MFS_trans_sf"/>
</dbReference>
<feature type="transmembrane region" description="Helical" evidence="8">
    <location>
        <begin position="168"/>
        <end position="188"/>
    </location>
</feature>
<feature type="transmembrane region" description="Helical" evidence="8">
    <location>
        <begin position="311"/>
        <end position="332"/>
    </location>
</feature>
<feature type="transmembrane region" description="Helical" evidence="8">
    <location>
        <begin position="53"/>
        <end position="70"/>
    </location>
</feature>
<dbReference type="Pfam" id="PF07690">
    <property type="entry name" value="MFS_1"/>
    <property type="match status" value="1"/>
</dbReference>
<feature type="transmembrane region" description="Helical" evidence="8">
    <location>
        <begin position="82"/>
        <end position="101"/>
    </location>
</feature>
<evidence type="ECO:0000259" key="9">
    <source>
        <dbReference type="PROSITE" id="PS50850"/>
    </source>
</evidence>
<protein>
    <submittedName>
        <fullName evidence="10">TCR/Tet family MFS transporter</fullName>
    </submittedName>
</protein>
<dbReference type="InterPro" id="IPR011701">
    <property type="entry name" value="MFS"/>
</dbReference>
<evidence type="ECO:0000313" key="10">
    <source>
        <dbReference type="EMBL" id="MDU0368918.1"/>
    </source>
</evidence>
<feature type="transmembrane region" description="Helical" evidence="8">
    <location>
        <begin position="375"/>
        <end position="399"/>
    </location>
</feature>
<reference evidence="10 11" key="1">
    <citation type="submission" date="2023-10" db="EMBL/GenBank/DDBJ databases">
        <title>Hymenobacter endophyticus sp. nov., an isolate from the leaf tissues of wheat.</title>
        <authorList>
            <person name="Dai Y."/>
        </authorList>
    </citation>
    <scope>NUCLEOTIDE SEQUENCE [LARGE SCALE GENOMIC DNA]</scope>
    <source>
        <strain evidence="10 11">ZK17L-C2</strain>
    </source>
</reference>
<keyword evidence="6 8" id="KW-1133">Transmembrane helix</keyword>
<keyword evidence="11" id="KW-1185">Reference proteome</keyword>
<evidence type="ECO:0000313" key="11">
    <source>
        <dbReference type="Proteomes" id="UP001250698"/>
    </source>
</evidence>
<dbReference type="Proteomes" id="UP001250698">
    <property type="component" value="Unassembled WGS sequence"/>
</dbReference>
<dbReference type="RefSeq" id="WP_315996438.1">
    <property type="nucleotide sequence ID" value="NZ_JAWDJT010000001.1"/>
</dbReference>
<dbReference type="PRINTS" id="PR01035">
    <property type="entry name" value="TCRTETA"/>
</dbReference>
<evidence type="ECO:0000256" key="8">
    <source>
        <dbReference type="SAM" id="Phobius"/>
    </source>
</evidence>
<keyword evidence="4" id="KW-0813">Transport</keyword>
<dbReference type="InterPro" id="IPR020846">
    <property type="entry name" value="MFS_dom"/>
</dbReference>
<evidence type="ECO:0000256" key="5">
    <source>
        <dbReference type="ARBA" id="ARBA00022692"/>
    </source>
</evidence>
<comment type="similarity">
    <text evidence="3">Belongs to the major facilitator superfamily. TCR/Tet family.</text>
</comment>
<evidence type="ECO:0000256" key="4">
    <source>
        <dbReference type="ARBA" id="ARBA00022448"/>
    </source>
</evidence>
<organism evidence="10 11">
    <name type="scientific">Hymenobacter endophyticus</name>
    <dbReference type="NCBI Taxonomy" id="3076335"/>
    <lineage>
        <taxon>Bacteria</taxon>
        <taxon>Pseudomonadati</taxon>
        <taxon>Bacteroidota</taxon>
        <taxon>Cytophagia</taxon>
        <taxon>Cytophagales</taxon>
        <taxon>Hymenobacteraceae</taxon>
        <taxon>Hymenobacter</taxon>
    </lineage>
</organism>
<gene>
    <name evidence="10" type="ORF">ROI90_00810</name>
</gene>
<name>A0ABU3TC20_9BACT</name>
<dbReference type="CDD" id="cd17388">
    <property type="entry name" value="MFS_TetA"/>
    <property type="match status" value="1"/>
</dbReference>
<evidence type="ECO:0000256" key="6">
    <source>
        <dbReference type="ARBA" id="ARBA00022989"/>
    </source>
</evidence>
<feature type="transmembrane region" description="Helical" evidence="8">
    <location>
        <begin position="256"/>
        <end position="275"/>
    </location>
</feature>
<evidence type="ECO:0000256" key="7">
    <source>
        <dbReference type="ARBA" id="ARBA00023136"/>
    </source>
</evidence>
<feature type="transmembrane region" description="Helical" evidence="8">
    <location>
        <begin position="140"/>
        <end position="162"/>
    </location>
</feature>
<feature type="domain" description="Major facilitator superfamily (MFS) profile" evidence="9">
    <location>
        <begin position="11"/>
        <end position="406"/>
    </location>
</feature>
<accession>A0ABU3TC20</accession>
<feature type="transmembrane region" description="Helical" evidence="8">
    <location>
        <begin position="107"/>
        <end position="128"/>
    </location>
</feature>